<feature type="domain" description="DUF222" evidence="2">
    <location>
        <begin position="36"/>
        <end position="360"/>
    </location>
</feature>
<organism evidence="3 4">
    <name type="scientific">Mycobacterium asiaticum</name>
    <dbReference type="NCBI Taxonomy" id="1790"/>
    <lineage>
        <taxon>Bacteria</taxon>
        <taxon>Bacillati</taxon>
        <taxon>Actinomycetota</taxon>
        <taxon>Actinomycetes</taxon>
        <taxon>Mycobacteriales</taxon>
        <taxon>Mycobacteriaceae</taxon>
        <taxon>Mycobacterium</taxon>
    </lineage>
</organism>
<dbReference type="InterPro" id="IPR003870">
    <property type="entry name" value="DUF222"/>
</dbReference>
<dbReference type="CDD" id="cd00085">
    <property type="entry name" value="HNHc"/>
    <property type="match status" value="1"/>
</dbReference>
<sequence length="453" mass="49526">MSVREEIVEVFDALDNAADLLCEMSFDALTTREWMATLDRLERVVRRLQTPQHALINQLSAHASEEELGAKLRAALADRLRITKADASRRIAEAEDLGQRRAMTGEPLPPRLTATAAAQRKGLIGDGHIKVIRDFLTHLPADVDPGTREAAEADLAGKATEFRPDQVAKYAREVMALLHPDGDYSDAERGRKRGITLGQQDYDGMSRISGLITPELRAMIEATWAKLAAPAAGQPADHTPASDGEPDAQPIGNDTRSQPQRHHDAFTTALRTLLASGTLGHHNGLPVSIIVTATLNDLQTATGKAVTADGTLVPMSQVIRWADAAKHHYLAIFDGAKPLALYHKKRLASPAQRIMLYAKDRGCTKPGCTAPAYNCQVHHVSGWTNTHRTDITDLTLACGPHNRLAEKGWKTRTNTNGHTEWLPPDPHDHGQPRTNTFHHPEKLLAPDDDADVP</sequence>
<dbReference type="AlphaFoldDB" id="A0A1A3P865"/>
<name>A0A1A3P865_MYCAS</name>
<gene>
    <name evidence="3" type="ORF">A5634_17565</name>
</gene>
<feature type="region of interest" description="Disordered" evidence="1">
    <location>
        <begin position="230"/>
        <end position="261"/>
    </location>
</feature>
<dbReference type="OrthoDB" id="4419061at2"/>
<dbReference type="InterPro" id="IPR003615">
    <property type="entry name" value="HNH_nuc"/>
</dbReference>
<comment type="caution">
    <text evidence="3">The sequence shown here is derived from an EMBL/GenBank/DDBJ whole genome shotgun (WGS) entry which is preliminary data.</text>
</comment>
<evidence type="ECO:0000259" key="2">
    <source>
        <dbReference type="Pfam" id="PF02720"/>
    </source>
</evidence>
<dbReference type="Pfam" id="PF02720">
    <property type="entry name" value="DUF222"/>
    <property type="match status" value="1"/>
</dbReference>
<protein>
    <recommendedName>
        <fullName evidence="2">DUF222 domain-containing protein</fullName>
    </recommendedName>
</protein>
<proteinExistence type="predicted"/>
<feature type="region of interest" description="Disordered" evidence="1">
    <location>
        <begin position="407"/>
        <end position="453"/>
    </location>
</feature>
<dbReference type="Proteomes" id="UP000093928">
    <property type="component" value="Unassembled WGS sequence"/>
</dbReference>
<evidence type="ECO:0000313" key="4">
    <source>
        <dbReference type="Proteomes" id="UP000093928"/>
    </source>
</evidence>
<dbReference type="RefSeq" id="WP_065142950.1">
    <property type="nucleotide sequence ID" value="NZ_LZLS01000043.1"/>
</dbReference>
<accession>A0A1A3P865</accession>
<evidence type="ECO:0000256" key="1">
    <source>
        <dbReference type="SAM" id="MobiDB-lite"/>
    </source>
</evidence>
<dbReference type="EMBL" id="LZLS01000043">
    <property type="protein sequence ID" value="OBK29860.1"/>
    <property type="molecule type" value="Genomic_DNA"/>
</dbReference>
<evidence type="ECO:0000313" key="3">
    <source>
        <dbReference type="EMBL" id="OBK29860.1"/>
    </source>
</evidence>
<reference evidence="3 4" key="1">
    <citation type="submission" date="2016-06" db="EMBL/GenBank/DDBJ databases">
        <authorList>
            <person name="Kjaerup R.B."/>
            <person name="Dalgaard T.S."/>
            <person name="Juul-Madsen H.R."/>
        </authorList>
    </citation>
    <scope>NUCLEOTIDE SEQUENCE [LARGE SCALE GENOMIC DNA]</scope>
    <source>
        <strain evidence="3 4">1165133.8</strain>
    </source>
</reference>